<dbReference type="Proteomes" id="UP000724874">
    <property type="component" value="Unassembled WGS sequence"/>
</dbReference>
<evidence type="ECO:0000256" key="1">
    <source>
        <dbReference type="SAM" id="MobiDB-lite"/>
    </source>
</evidence>
<dbReference type="AlphaFoldDB" id="A0A9P5NRE7"/>
<keyword evidence="6" id="KW-1185">Reference proteome</keyword>
<dbReference type="Pfam" id="PF10337">
    <property type="entry name" value="ArAE_2_N"/>
    <property type="match status" value="1"/>
</dbReference>
<gene>
    <name evidence="5" type="ORF">CPB84DRAFT_1815176</name>
</gene>
<feature type="region of interest" description="Disordered" evidence="1">
    <location>
        <begin position="318"/>
        <end position="404"/>
    </location>
</feature>
<dbReference type="Pfam" id="PF10334">
    <property type="entry name" value="BRE4"/>
    <property type="match status" value="1"/>
</dbReference>
<feature type="transmembrane region" description="Helical" evidence="2">
    <location>
        <begin position="773"/>
        <end position="796"/>
    </location>
</feature>
<feature type="transmembrane region" description="Helical" evidence="2">
    <location>
        <begin position="218"/>
        <end position="237"/>
    </location>
</feature>
<evidence type="ECO:0000313" key="5">
    <source>
        <dbReference type="EMBL" id="KAF8901456.1"/>
    </source>
</evidence>
<feature type="transmembrane region" description="Helical" evidence="2">
    <location>
        <begin position="805"/>
        <end position="825"/>
    </location>
</feature>
<evidence type="ECO:0000259" key="3">
    <source>
        <dbReference type="Pfam" id="PF10334"/>
    </source>
</evidence>
<evidence type="ECO:0008006" key="7">
    <source>
        <dbReference type="Google" id="ProtNLM"/>
    </source>
</evidence>
<comment type="caution">
    <text evidence="5">The sequence shown here is derived from an EMBL/GenBank/DDBJ whole genome shotgun (WGS) entry which is preliminary data.</text>
</comment>
<keyword evidence="2" id="KW-0812">Transmembrane</keyword>
<keyword evidence="2" id="KW-1133">Transmembrane helix</keyword>
<protein>
    <recommendedName>
        <fullName evidence="7">ER transporter 6TM N-terminal domain-containing protein</fullName>
    </recommendedName>
</protein>
<feature type="transmembrane region" description="Helical" evidence="2">
    <location>
        <begin position="30"/>
        <end position="47"/>
    </location>
</feature>
<dbReference type="PANTHER" id="PTHR37994">
    <property type="entry name" value="ARAE_2_N DOMAIN-CONTAINING PROTEIN-RELATED"/>
    <property type="match status" value="1"/>
</dbReference>
<evidence type="ECO:0000313" key="6">
    <source>
        <dbReference type="Proteomes" id="UP000724874"/>
    </source>
</evidence>
<feature type="compositionally biased region" description="Low complexity" evidence="1">
    <location>
        <begin position="339"/>
        <end position="350"/>
    </location>
</feature>
<dbReference type="EMBL" id="JADNYJ010000041">
    <property type="protein sequence ID" value="KAF8901456.1"/>
    <property type="molecule type" value="Genomic_DNA"/>
</dbReference>
<dbReference type="PANTHER" id="PTHR37994:SF1">
    <property type="entry name" value="ER TRANSPORTER 6TM N-TERMINAL DOMAIN-CONTAINING PROTEIN"/>
    <property type="match status" value="1"/>
</dbReference>
<dbReference type="OrthoDB" id="2274698at2759"/>
<sequence length="1068" mass="120087">MPEWLEPVKSYLVDNCSWIPRNWTWSKIKPVIRCAVVGWVSMVLFVIPQVERTVGSAAFLILIVAFLMAPSEPFIATAEREILFLFMCSLMWAWCCLGIFLADLARHVRVPHATLAQVIDGKYIEAAPSVIIGIFIFFGSALLLWFRANRGPGPFFIACVFAALTMDICLTTAVLFPFPFYLIGSSIMIPLSLHSALSLLGCLVIFPSTITAQFTSSLSISMGPVLVMLAGNCKLLATSISSPDFSPLLVTVKKDTKSCESSLVPLANARRLLKGDWIYGRFSPKDFVAFQGMLKRLAARADGLSVYFSLVDPSREKFPGTMQVTPVPTTFNSPRGDLSRATSRAPSRAPSRPPSRPPSIGERPSENPEQAPEEIPASPTSVHRLSHAYSHHKHPHSKSHSTTHSHLFLHDSVVSHHRHHSHNERHSHGLHHRLLHSSLMDLRLKREEYAVGTFESQRYMNLESTGIFDPFEFAQWNEKIQGFCTPLLEACSLGMTTVRDWMMTSRDGRATTREIKRKERVKKIREVRDLVAEALRLFRTQERHGVVEPYRPAFEDGEYDPQRHGHLFSALSRPPARCLFHSFIYQYSLMQITSIILEMLDEILRLEEVRMECRLWTPLEHIRTTSWNLWTTAETVDPNTEDDDPDFIQGRGQPDVSPTPVPRSNDADMPSKISGPAFFVTPDVDLGIPKRRDPDHLPPRNLFETVMTVVFSFVLSLGTGNALFALKGGFLSVALSLPSLIKYTAQFAYVNRFVWGIFMGQMALARFQGDTYFALWARAVSTFFGAIVGTVIWYIACGSGSGNPFGLAAVAAVCFPFFFYGRLYWPIPPLRVGYSYQDTHLGSPGNPGHGWSIAWKRFVLVTSGVSASFFASFLPPATTIRRYHRSLLATTSSEIGTLGRLTAMRANVGYEVSLQGRWPADRYQKIVDIQTALSYSLSHLMSVLEHLDPAWSRAFLRRTRFMDPDFQGDVLAVIWCPLPQITPCPLADRFMLKYHGLSVIHKDSEEDYGLPRRLSIETLKNEQYLMFSVGITTAFGIVNRLDRLMVAVKEVVGEQYHIHGIEIAEEES</sequence>
<accession>A0A9P5NRE7</accession>
<reference evidence="5" key="1">
    <citation type="submission" date="2020-11" db="EMBL/GenBank/DDBJ databases">
        <authorList>
            <consortium name="DOE Joint Genome Institute"/>
            <person name="Ahrendt S."/>
            <person name="Riley R."/>
            <person name="Andreopoulos W."/>
            <person name="LaButti K."/>
            <person name="Pangilinan J."/>
            <person name="Ruiz-duenas F.J."/>
            <person name="Barrasa J.M."/>
            <person name="Sanchez-Garcia M."/>
            <person name="Camarero S."/>
            <person name="Miyauchi S."/>
            <person name="Serrano A."/>
            <person name="Linde D."/>
            <person name="Babiker R."/>
            <person name="Drula E."/>
            <person name="Ayuso-Fernandez I."/>
            <person name="Pacheco R."/>
            <person name="Padilla G."/>
            <person name="Ferreira P."/>
            <person name="Barriuso J."/>
            <person name="Kellner H."/>
            <person name="Castanera R."/>
            <person name="Alfaro M."/>
            <person name="Ramirez L."/>
            <person name="Pisabarro A.G."/>
            <person name="Kuo A."/>
            <person name="Tritt A."/>
            <person name="Lipzen A."/>
            <person name="He G."/>
            <person name="Yan M."/>
            <person name="Ng V."/>
            <person name="Cullen D."/>
            <person name="Martin F."/>
            <person name="Rosso M.-N."/>
            <person name="Henrissat B."/>
            <person name="Hibbett D."/>
            <person name="Martinez A.T."/>
            <person name="Grigoriev I.V."/>
        </authorList>
    </citation>
    <scope>NUCLEOTIDE SEQUENCE</scope>
    <source>
        <strain evidence="5">AH 44721</strain>
    </source>
</reference>
<feature type="transmembrane region" description="Helical" evidence="2">
    <location>
        <begin position="53"/>
        <end position="70"/>
    </location>
</feature>
<feature type="transmembrane region" description="Helical" evidence="2">
    <location>
        <begin position="706"/>
        <end position="726"/>
    </location>
</feature>
<evidence type="ECO:0000259" key="4">
    <source>
        <dbReference type="Pfam" id="PF10337"/>
    </source>
</evidence>
<proteinExistence type="predicted"/>
<dbReference type="InterPro" id="IPR018823">
    <property type="entry name" value="ArAE_2_N"/>
</dbReference>
<feature type="transmembrane region" description="Helical" evidence="2">
    <location>
        <begin position="182"/>
        <end position="206"/>
    </location>
</feature>
<keyword evidence="2" id="KW-0472">Membrane</keyword>
<feature type="transmembrane region" description="Helical" evidence="2">
    <location>
        <begin position="747"/>
        <end position="767"/>
    </location>
</feature>
<evidence type="ECO:0000256" key="2">
    <source>
        <dbReference type="SAM" id="Phobius"/>
    </source>
</evidence>
<feature type="region of interest" description="Disordered" evidence="1">
    <location>
        <begin position="635"/>
        <end position="666"/>
    </location>
</feature>
<feature type="compositionally biased region" description="Polar residues" evidence="1">
    <location>
        <begin position="322"/>
        <end position="333"/>
    </location>
</feature>
<organism evidence="5 6">
    <name type="scientific">Gymnopilus junonius</name>
    <name type="common">Spectacular rustgill mushroom</name>
    <name type="synonym">Gymnopilus spectabilis subsp. junonius</name>
    <dbReference type="NCBI Taxonomy" id="109634"/>
    <lineage>
        <taxon>Eukaryota</taxon>
        <taxon>Fungi</taxon>
        <taxon>Dikarya</taxon>
        <taxon>Basidiomycota</taxon>
        <taxon>Agaricomycotina</taxon>
        <taxon>Agaricomycetes</taxon>
        <taxon>Agaricomycetidae</taxon>
        <taxon>Agaricales</taxon>
        <taxon>Agaricineae</taxon>
        <taxon>Hymenogastraceae</taxon>
        <taxon>Gymnopilus</taxon>
    </lineage>
</organism>
<feature type="domain" description="Putative ER transporter 6TM N-terminal" evidence="4">
    <location>
        <begin position="25"/>
        <end position="312"/>
    </location>
</feature>
<feature type="transmembrane region" description="Helical" evidence="2">
    <location>
        <begin position="82"/>
        <end position="102"/>
    </location>
</feature>
<name>A0A9P5NRE7_GYMJU</name>
<feature type="domain" description="DUF2421" evidence="3">
    <location>
        <begin position="893"/>
        <end position="1056"/>
    </location>
</feature>
<feature type="transmembrane region" description="Helical" evidence="2">
    <location>
        <begin position="858"/>
        <end position="877"/>
    </location>
</feature>
<dbReference type="InterPro" id="IPR018820">
    <property type="entry name" value="BRE4-related_DUF2421"/>
</dbReference>
<feature type="compositionally biased region" description="Basic residues" evidence="1">
    <location>
        <begin position="384"/>
        <end position="403"/>
    </location>
</feature>
<feature type="transmembrane region" description="Helical" evidence="2">
    <location>
        <begin position="126"/>
        <end position="146"/>
    </location>
</feature>
<feature type="transmembrane region" description="Helical" evidence="2">
    <location>
        <begin position="155"/>
        <end position="176"/>
    </location>
</feature>